<dbReference type="InterPro" id="IPR021840">
    <property type="entry name" value="DUF3433"/>
</dbReference>
<feature type="transmembrane region" description="Helical" evidence="2">
    <location>
        <begin position="824"/>
        <end position="843"/>
    </location>
</feature>
<dbReference type="STRING" id="515849.B2AEW3"/>
<evidence type="ECO:0000313" key="3">
    <source>
        <dbReference type="EMBL" id="CAP61980.1"/>
    </source>
</evidence>
<reference evidence="3" key="2">
    <citation type="submission" date="2008-07" db="EMBL/GenBank/DDBJ databases">
        <authorList>
            <person name="Genoscope - CEA"/>
        </authorList>
    </citation>
    <scope>NUCLEOTIDE SEQUENCE</scope>
    <source>
        <strain evidence="3">S mat+</strain>
    </source>
</reference>
<feature type="region of interest" description="Disordered" evidence="1">
    <location>
        <begin position="448"/>
        <end position="481"/>
    </location>
</feature>
<reference evidence="3 5" key="1">
    <citation type="journal article" date="2008" name="Genome Biol.">
        <title>The genome sequence of the model ascomycete fungus Podospora anserina.</title>
        <authorList>
            <person name="Espagne E."/>
            <person name="Lespinet O."/>
            <person name="Malagnac F."/>
            <person name="Da Silva C."/>
            <person name="Jaillon O."/>
            <person name="Porcel B.M."/>
            <person name="Couloux A."/>
            <person name="Aury J.-M."/>
            <person name="Segurens B."/>
            <person name="Poulain J."/>
            <person name="Anthouard V."/>
            <person name="Grossetete S."/>
            <person name="Khalili H."/>
            <person name="Coppin E."/>
            <person name="Dequard-Chablat M."/>
            <person name="Picard M."/>
            <person name="Contamine V."/>
            <person name="Arnaise S."/>
            <person name="Bourdais A."/>
            <person name="Berteaux-Lecellier V."/>
            <person name="Gautheret D."/>
            <person name="de Vries R.P."/>
            <person name="Battaglia E."/>
            <person name="Coutinho P.M."/>
            <person name="Danchin E.G.J."/>
            <person name="Henrissat B."/>
            <person name="El Khoury R."/>
            <person name="Sainsard-Chanet A."/>
            <person name="Boivin A."/>
            <person name="Pinan-Lucarre B."/>
            <person name="Sellem C.H."/>
            <person name="Debuchy R."/>
            <person name="Wincker P."/>
            <person name="Weissenbach J."/>
            <person name="Silar P."/>
        </authorList>
    </citation>
    <scope>NUCLEOTIDE SEQUENCE [LARGE SCALE GENOMIC DNA]</scope>
    <source>
        <strain evidence="5">S / ATCC MYA-4624 / DSM 980 / FGSC 10383</strain>
        <strain evidence="3">S mat+</strain>
    </source>
</reference>
<protein>
    <submittedName>
        <fullName evidence="3">Podospora anserina S mat+ genomic DNA chromosome 5, supercontig 1</fullName>
    </submittedName>
</protein>
<feature type="transmembrane region" description="Helical" evidence="2">
    <location>
        <begin position="32"/>
        <end position="53"/>
    </location>
</feature>
<feature type="compositionally biased region" description="Polar residues" evidence="1">
    <location>
        <begin position="371"/>
        <end position="388"/>
    </location>
</feature>
<feature type="transmembrane region" description="Helical" evidence="2">
    <location>
        <begin position="1071"/>
        <end position="1096"/>
    </location>
</feature>
<dbReference type="VEuPathDB" id="FungiDB:PODANS_5_1330"/>
<dbReference type="OrthoDB" id="5428901at2759"/>
<reference evidence="5" key="3">
    <citation type="journal article" date="2014" name="Genetics">
        <title>Maintaining two mating types: Structure of the mating type locus and its role in heterokaryosis in Podospora anserina.</title>
        <authorList>
            <person name="Grognet P."/>
            <person name="Bidard F."/>
            <person name="Kuchly C."/>
            <person name="Tong L.C.H."/>
            <person name="Coppin E."/>
            <person name="Benkhali J.A."/>
            <person name="Couloux A."/>
            <person name="Wincker P."/>
            <person name="Debuchy R."/>
            <person name="Silar P."/>
        </authorList>
    </citation>
    <scope>GENOME REANNOTATION</scope>
    <source>
        <strain evidence="5">S / ATCC MYA-4624 / DSM 980 / FGSC 10383</strain>
    </source>
</reference>
<keyword evidence="2" id="KW-0812">Transmembrane</keyword>
<dbReference type="PANTHER" id="PTHR37544:SF3">
    <property type="entry name" value="SPRAY"/>
    <property type="match status" value="1"/>
</dbReference>
<dbReference type="eggNOG" id="ENOG502SD4W">
    <property type="taxonomic scope" value="Eukaryota"/>
</dbReference>
<feature type="region of interest" description="Disordered" evidence="1">
    <location>
        <begin position="371"/>
        <end position="390"/>
    </location>
</feature>
<evidence type="ECO:0000313" key="5">
    <source>
        <dbReference type="Proteomes" id="UP000001197"/>
    </source>
</evidence>
<proteinExistence type="predicted"/>
<dbReference type="PANTHER" id="PTHR37544">
    <property type="entry name" value="SPRAY-RELATED"/>
    <property type="match status" value="1"/>
</dbReference>
<dbReference type="GeneID" id="6188457"/>
<name>B2AEW3_PODAN</name>
<sequence>MAVFKAYSLRFSWEERGLKNNIPDFKPHSLKLPFLSLLFVFICAIIGLLEHMIRTLPAEANRTKIPQDFVYRPRPIRHRTEEPTVAVDTAPQKRERTNLLSPKQTHLNHATHTAIIARTTPETRAIKVAAPDPDPRPPSSHYANKEPITTYVTWVNSWYYEWGDHPTVDSRTPLFPGEDPNGKCIYNYQGIVMTTNSSGCRALLGLGDRQPPSGWKRGTWIMEDIWFPKGGGCDENYDDWYSGWPSNQSSAFPQPTRSLVYPSYFESLMIPMARCTWYNGVTPTISRPPYTATVRPSNPWFDAVLHHYVAVDFPRGPDGRIIWPVVETGTGGAVASQTVQKLTQLRAIRPDKGIYHTVGVYLETSTERTTSSVGIKTTEGSTQETSGNKFGEATEQISKETFQTTHHSHFQEASSGKALAQTTPELSQSSLLTSHETPIPTTTTLLQTKTTEEAITETPRPSQSTAISVNDRPPSEQTSSKIDHLMTASDSRSSIFENKSGEEITTTQVLTTTPYHTAITESSQFSTQPYSTVQPHVQEEVRGPNFPDRYFYIPDTRFGTPGETRTFQAVFSAFTREGSTRPESTLVQITTLPQAWLLPVPVIMATAQISMVLTDAQGQATATVTDFGGDLVEGSTTITTLTNPQDGSPTATITIQIPTGASVVLTKNNPNDGKPTATVTLFPIIPNIPNATLANIVVPTDSTYFLVYFLPIFLTALLLLPMQAIDAEIKLFMPFRLLTRPDGSTDALPMRTGGVIGRYNGLRLLLFRYKDPLSLLGDLMILCTTAIVSLSGETIGLKLRGTCIQHNLNTCFTTVAVFPPMARAAQGLLSALLVLILVLAIMLSRWRTGIPAHPTSIAAVCALLQVPGTRGLIQAAQLTTIDSNGGRLDKEIAERYRKIRFRLGRVACERNGGRRTTEYGLVGVRDGDDGDTPVAARIGARTLMDGSPETPERMKQHVPFWERVDQGLYLFFLCGLLALILYYELTVFEDPAETPFEWFMDSQLPGPRVLFTGFGVLVSFMWDHLFSNFTKKATYRLMAQRNQPAALSILQTRPTNVFTGLWRAIRQRDSLMGSIAIAGILSKFLPLFLASIPFAAAQTWVTHEICTWGAVSILIVMIIVLLSHAVIVKWPYMPAAAPDSLACCVYYVCDSAMLRDFEEMSMLARRERDSRVERMGRMYRFGWMTGVSGEKRIGVDYPVGEQGFRLRSLGVVGFGVSGGKKW</sequence>
<dbReference type="HOGENOM" id="CLU_273756_0_0_1"/>
<reference evidence="4" key="4">
    <citation type="submission" date="2015-04" db="EMBL/GenBank/DDBJ databases">
        <title>Maintaining two mating types: Structure of the mating type locus and its role in heterokaryosis in Podospora anserina.</title>
        <authorList>
            <person name="Grognet P."/>
            <person name="Bidard F."/>
            <person name="Kuchly C."/>
            <person name="Chan Ho Tong L."/>
            <person name="Coppin E."/>
            <person name="Ait Benkhali J."/>
            <person name="Couloux A."/>
            <person name="Wincker P."/>
            <person name="Debuchy R."/>
            <person name="Silar P."/>
        </authorList>
    </citation>
    <scope>NUCLEOTIDE SEQUENCE</scope>
</reference>
<organism evidence="3">
    <name type="scientific">Podospora anserina (strain S / ATCC MYA-4624 / DSM 980 / FGSC 10383)</name>
    <name type="common">Pleurage anserina</name>
    <dbReference type="NCBI Taxonomy" id="515849"/>
    <lineage>
        <taxon>Eukaryota</taxon>
        <taxon>Fungi</taxon>
        <taxon>Dikarya</taxon>
        <taxon>Ascomycota</taxon>
        <taxon>Pezizomycotina</taxon>
        <taxon>Sordariomycetes</taxon>
        <taxon>Sordariomycetidae</taxon>
        <taxon>Sordariales</taxon>
        <taxon>Podosporaceae</taxon>
        <taxon>Podospora</taxon>
        <taxon>Podospora anserina</taxon>
    </lineage>
</organism>
<dbReference type="RefSeq" id="XP_001904202.1">
    <property type="nucleotide sequence ID" value="XM_001904167.1"/>
</dbReference>
<evidence type="ECO:0000256" key="2">
    <source>
        <dbReference type="SAM" id="Phobius"/>
    </source>
</evidence>
<dbReference type="EMBL" id="FO904940">
    <property type="protein sequence ID" value="CDP29056.1"/>
    <property type="molecule type" value="Genomic_DNA"/>
</dbReference>
<feature type="transmembrane region" description="Helical" evidence="2">
    <location>
        <begin position="1008"/>
        <end position="1026"/>
    </location>
</feature>
<gene>
    <name evidence="3" type="ORF">PODANS_5_1330</name>
</gene>
<keyword evidence="2" id="KW-1133">Transmembrane helix</keyword>
<accession>B2AEW3</accession>
<dbReference type="Pfam" id="PF11915">
    <property type="entry name" value="DUF3433"/>
    <property type="match status" value="1"/>
</dbReference>
<keyword evidence="5" id="KW-1185">Reference proteome</keyword>
<dbReference type="EMBL" id="CU633457">
    <property type="protein sequence ID" value="CAP61980.1"/>
    <property type="molecule type" value="Genomic_DNA"/>
</dbReference>
<dbReference type="KEGG" id="pan:PODANSg1220"/>
<evidence type="ECO:0000313" key="4">
    <source>
        <dbReference type="EMBL" id="CDP29056.1"/>
    </source>
</evidence>
<feature type="compositionally biased region" description="Polar residues" evidence="1">
    <location>
        <begin position="459"/>
        <end position="468"/>
    </location>
</feature>
<feature type="transmembrane region" description="Helical" evidence="2">
    <location>
        <begin position="705"/>
        <end position="725"/>
    </location>
</feature>
<dbReference type="Proteomes" id="UP000001197">
    <property type="component" value="Chromosome 5"/>
</dbReference>
<feature type="transmembrane region" description="Helical" evidence="2">
    <location>
        <begin position="968"/>
        <end position="988"/>
    </location>
</feature>
<dbReference type="AlphaFoldDB" id="B2AEW3"/>
<evidence type="ECO:0000256" key="1">
    <source>
        <dbReference type="SAM" id="MobiDB-lite"/>
    </source>
</evidence>
<feature type="transmembrane region" description="Helical" evidence="2">
    <location>
        <begin position="1108"/>
        <end position="1128"/>
    </location>
</feature>
<keyword evidence="2" id="KW-0472">Membrane</keyword>